<dbReference type="AlphaFoldDB" id="A0A2K9YE85"/>
<reference evidence="1" key="1">
    <citation type="submission" date="2017-12" db="EMBL/GenBank/DDBJ databases">
        <title>Genome Sequencing Reveals a Rich Biosynthetic Potential.</title>
        <authorList>
            <person name="Bertrand R.L."/>
            <person name="Abdel-Hameed M.E."/>
            <person name="Sorensen J.L."/>
        </authorList>
    </citation>
    <scope>NUCLEOTIDE SEQUENCE</scope>
</reference>
<dbReference type="EMBL" id="MG777494">
    <property type="protein sequence ID" value="AUW31159.1"/>
    <property type="molecule type" value="Genomic_DNA"/>
</dbReference>
<proteinExistence type="predicted"/>
<accession>A0A2K9YE85</accession>
<organism evidence="1">
    <name type="scientific">Cladonia uncialis subsp. uncialis</name>
    <dbReference type="NCBI Taxonomy" id="180999"/>
    <lineage>
        <taxon>Eukaryota</taxon>
        <taxon>Fungi</taxon>
        <taxon>Dikarya</taxon>
        <taxon>Ascomycota</taxon>
        <taxon>Pezizomycotina</taxon>
        <taxon>Lecanoromycetes</taxon>
        <taxon>OSLEUM clade</taxon>
        <taxon>Lecanoromycetidae</taxon>
        <taxon>Lecanorales</taxon>
        <taxon>Lecanorineae</taxon>
        <taxon>Cladoniaceae</taxon>
        <taxon>Cladonia</taxon>
    </lineage>
</organism>
<protein>
    <submittedName>
        <fullName evidence="1">Uncharacterized protein</fullName>
    </submittedName>
</protein>
<sequence>MVIIEYRENEKEVCSIGIRWNESTWTRHFKTGIEAEDHQLPTDEATYLMPRRKTMGSTQSSVEDGFPSSCVANVVQYQTTSTKDTPMTNQHAQYSYNISLYCNSNPRRRSGGAPDLIDVAGGAAQSVEGDLPTIQVESIDGFKESSGSRFRDPYDMTYNDHPLLNPFKEAWSAYDTDYQRTALFLSGW</sequence>
<evidence type="ECO:0000313" key="1">
    <source>
        <dbReference type="EMBL" id="AUW31159.1"/>
    </source>
</evidence>
<name>A0A2K9YE85_CLAUC</name>